<accession>A0ACC1M2M1</accession>
<gene>
    <name evidence="1" type="primary">COX10</name>
    <name evidence="1" type="ORF">IWW38_003375</name>
</gene>
<dbReference type="EC" id="2.5.1.141" evidence="1"/>
<name>A0ACC1M2M1_9FUNG</name>
<keyword evidence="1" id="KW-0808">Transferase</keyword>
<feature type="non-terminal residue" evidence="1">
    <location>
        <position position="275"/>
    </location>
</feature>
<protein>
    <submittedName>
        <fullName evidence="1">Protoheme IX farnesyltransferase, mitochondrial</fullName>
        <ecNumber evidence="1">2.5.1.141</ecNumber>
    </submittedName>
</protein>
<evidence type="ECO:0000313" key="2">
    <source>
        <dbReference type="Proteomes" id="UP001139981"/>
    </source>
</evidence>
<comment type="caution">
    <text evidence="1">The sequence shown here is derived from an EMBL/GenBank/DDBJ whole genome shotgun (WGS) entry which is preliminary data.</text>
</comment>
<dbReference type="EMBL" id="JANBVB010000830">
    <property type="protein sequence ID" value="KAJ2892033.1"/>
    <property type="molecule type" value="Genomic_DNA"/>
</dbReference>
<sequence length="275" mass="29195">MFRLFSTSTHRLLSASVRRRQLQTTTTTTIPSTTSTSDSGLVTRRRGGQTELATWRIQSSTRGSDLLRVYTDLSKGKLTCFVVLTAMAGYAVAPGTLQVVPLLWTAVGTTLCASSANAFNQWIEVPYDAQMKRTRNRPLPRHALAPGHALGFGVAAGGLGIGALAVCVNPVAAALGASNILLYAGAYTAMKRLTIGNTWAGALVGAIPPVLGWAAATGGALGPGAWVMGGILFAWQFPHFNSLAHTLRADYSQAGYRMMSVTRPRLNARVSLRYA</sequence>
<reference evidence="1" key="1">
    <citation type="submission" date="2022-07" db="EMBL/GenBank/DDBJ databases">
        <title>Phylogenomic reconstructions and comparative analyses of Kickxellomycotina fungi.</title>
        <authorList>
            <person name="Reynolds N.K."/>
            <person name="Stajich J.E."/>
            <person name="Barry K."/>
            <person name="Grigoriev I.V."/>
            <person name="Crous P."/>
            <person name="Smith M.E."/>
        </authorList>
    </citation>
    <scope>NUCLEOTIDE SEQUENCE</scope>
    <source>
        <strain evidence="1">CBS 190363</strain>
    </source>
</reference>
<evidence type="ECO:0000313" key="1">
    <source>
        <dbReference type="EMBL" id="KAJ2892033.1"/>
    </source>
</evidence>
<proteinExistence type="predicted"/>
<keyword evidence="2" id="KW-1185">Reference proteome</keyword>
<dbReference type="Proteomes" id="UP001139981">
    <property type="component" value="Unassembled WGS sequence"/>
</dbReference>
<organism evidence="1 2">
    <name type="scientific">Coemansia aciculifera</name>
    <dbReference type="NCBI Taxonomy" id="417176"/>
    <lineage>
        <taxon>Eukaryota</taxon>
        <taxon>Fungi</taxon>
        <taxon>Fungi incertae sedis</taxon>
        <taxon>Zoopagomycota</taxon>
        <taxon>Kickxellomycotina</taxon>
        <taxon>Kickxellomycetes</taxon>
        <taxon>Kickxellales</taxon>
        <taxon>Kickxellaceae</taxon>
        <taxon>Coemansia</taxon>
    </lineage>
</organism>